<keyword evidence="1" id="KW-0472">Membrane</keyword>
<dbReference type="Pfam" id="PF00873">
    <property type="entry name" value="ACR_tran"/>
    <property type="match status" value="1"/>
</dbReference>
<name>W0DQI8_9GAMM</name>
<feature type="transmembrane region" description="Helical" evidence="1">
    <location>
        <begin position="338"/>
        <end position="357"/>
    </location>
</feature>
<organism evidence="2 3">
    <name type="scientific">Thiomicrospira aerophila AL3</name>
    <dbReference type="NCBI Taxonomy" id="717772"/>
    <lineage>
        <taxon>Bacteria</taxon>
        <taxon>Pseudomonadati</taxon>
        <taxon>Pseudomonadota</taxon>
        <taxon>Gammaproteobacteria</taxon>
        <taxon>Thiotrichales</taxon>
        <taxon>Piscirickettsiaceae</taxon>
        <taxon>Thiomicrospira</taxon>
    </lineage>
</organism>
<dbReference type="PRINTS" id="PR00702">
    <property type="entry name" value="ACRIFLAVINRP"/>
</dbReference>
<gene>
    <name evidence="2" type="ORF">THIAE_03010</name>
</gene>
<feature type="transmembrane region" description="Helical" evidence="1">
    <location>
        <begin position="970"/>
        <end position="990"/>
    </location>
</feature>
<evidence type="ECO:0000256" key="1">
    <source>
        <dbReference type="SAM" id="Phobius"/>
    </source>
</evidence>
<dbReference type="RefSeq" id="WP_006459357.1">
    <property type="nucleotide sequence ID" value="NZ_CP007030.1"/>
</dbReference>
<dbReference type="OrthoDB" id="9757940at2"/>
<dbReference type="PANTHER" id="PTHR32063:SF18">
    <property type="entry name" value="CATION EFFLUX SYSTEM PROTEIN"/>
    <property type="match status" value="1"/>
</dbReference>
<feature type="transmembrane region" description="Helical" evidence="1">
    <location>
        <begin position="364"/>
        <end position="384"/>
    </location>
</feature>
<dbReference type="KEGG" id="tao:THIAE_03010"/>
<feature type="transmembrane region" description="Helical" evidence="1">
    <location>
        <begin position="996"/>
        <end position="1020"/>
    </location>
</feature>
<dbReference type="EMBL" id="CP007030">
    <property type="protein sequence ID" value="AHF00880.1"/>
    <property type="molecule type" value="Genomic_DNA"/>
</dbReference>
<proteinExistence type="predicted"/>
<dbReference type="Gene3D" id="3.30.70.1430">
    <property type="entry name" value="Multidrug efflux transporter AcrB pore domain"/>
    <property type="match status" value="2"/>
</dbReference>
<dbReference type="PANTHER" id="PTHR32063">
    <property type="match status" value="1"/>
</dbReference>
<dbReference type="InterPro" id="IPR027463">
    <property type="entry name" value="AcrB_DN_DC_subdom"/>
</dbReference>
<sequence length="1026" mass="112849">MFERFNLSAWAVRERAITLYFIILVSLAGLYAFVSLGRAEDPSFTIKVMTVSAQWPGASALEMQQQVADRLEKRIQEVPFFDRVETTARPGLVVMQIQFLDETPAAEVQNVFYEVRKRMLDEAPRLPRGVIGPVVNDDFADVYFSLYALTSANRPQYELIQPAEQLRDQLLRVPGVQKVNLLGERPQQVQVDLNLDRLAQLNLAPQSVFDALAAQNQLLPAGFIETAAGRTYLRLNQDMGDLDQLRQLPIQLGNQVIALGEIAEVTRAFQDPPGYIIRDQGQEALMLGVVMQPGFNGLTLGKNLHAIEASLQAQLPADIIFEQITNQANAIRMAVDEFQLKFLMALGVVMLVSFLALGLRAGLVVALAVPLTLAITFFIMMLTGKNLDRITLGALILALGLLVDDAIIAIEMMLVKIEEGLDKVKAASYAWSVTAMPMLVGTLITAAGFVPIGFAASNVGEYAGNIFWVLAISLVASWIVAVIFTPYLGVKLLKNHPGAPTHLDTDKVAADQAYQTKGYQLLRRIVQGCVNYRKSIIIFTFVLLVLAIIGMAKKVEKQFFPSSDRPELMIDLYLPEGSAFATTDAVAQRMEAILNEQPEVQSLASYIGAGAPRFFMALNPELPNPAFAKIIAITGDRYERDQLQARLQSIINDGAFPDARVRVHPLLYGPPVAWPITFRVMGDDPLILRDIANQVRDIVADHPATLEPHLDYGQRAPVVQLEFDLQRLAQLGFTRQTLHQQLQFALQGQSLTELRIDTRSVALVARADKREMINLEQLVSLLVTTPTGQSLPLSQLAELVIAYEDPVLKRRNRTPYLSVNSEIKSGAQPPDVTFEIWPKLETLNQTLPPGYRIEIGGTIEESAKAQGSIRALMPVMVILMITLIMLMMRSFSGTLMVLLTAPLGLIGAVAALLLFSQPFGFVATLGLIGLAGILMRNTLILVGQINDNKRHGLNDYDAVVDATVRRARPVVLTALAAVLAFIPLTTSTFWGPLAYVLIGGITVGTLLTLLFLPALYSAWFKIAKST</sequence>
<dbReference type="HOGENOM" id="CLU_002755_1_2_6"/>
<dbReference type="Gene3D" id="1.20.1640.10">
    <property type="entry name" value="Multidrug efflux transporter AcrB transmembrane domain"/>
    <property type="match status" value="2"/>
</dbReference>
<dbReference type="Gene3D" id="3.30.70.1320">
    <property type="entry name" value="Multidrug efflux transporter AcrB pore domain like"/>
    <property type="match status" value="1"/>
</dbReference>
<reference evidence="2 3" key="1">
    <citation type="submission" date="2013-12" db="EMBL/GenBank/DDBJ databases">
        <authorList>
            <consortium name="DOE Joint Genome Institute"/>
            <person name="Kappler U."/>
            <person name="Huntemann M."/>
            <person name="Han J."/>
            <person name="Chen A."/>
            <person name="Kyrpides N."/>
            <person name="Mavromatis K."/>
            <person name="Markowitz V."/>
            <person name="Palaniappan K."/>
            <person name="Ivanova N."/>
            <person name="Schaumberg A."/>
            <person name="Pati A."/>
            <person name="Liolios K."/>
            <person name="Nordberg H.P."/>
            <person name="Cantor M.N."/>
            <person name="Hua S.X."/>
            <person name="Woyke T."/>
        </authorList>
    </citation>
    <scope>NUCLEOTIDE SEQUENCE [LARGE SCALE GENOMIC DNA]</scope>
    <source>
        <strain evidence="3">AL2</strain>
    </source>
</reference>
<dbReference type="GO" id="GO:0005886">
    <property type="term" value="C:plasma membrane"/>
    <property type="evidence" value="ECO:0007669"/>
    <property type="project" value="TreeGrafter"/>
</dbReference>
<dbReference type="SUPFAM" id="SSF82714">
    <property type="entry name" value="Multidrug efflux transporter AcrB TolC docking domain, DN and DC subdomains"/>
    <property type="match status" value="2"/>
</dbReference>
<evidence type="ECO:0000313" key="2">
    <source>
        <dbReference type="EMBL" id="AHF00880.1"/>
    </source>
</evidence>
<keyword evidence="3" id="KW-1185">Reference proteome</keyword>
<dbReference type="Gene3D" id="3.30.2090.10">
    <property type="entry name" value="Multidrug efflux transporter AcrB TolC docking domain, DN and DC subdomains"/>
    <property type="match status" value="2"/>
</dbReference>
<dbReference type="Gene3D" id="3.30.70.1440">
    <property type="entry name" value="Multidrug efflux transporter AcrB pore domain"/>
    <property type="match status" value="1"/>
</dbReference>
<dbReference type="eggNOG" id="COG0841">
    <property type="taxonomic scope" value="Bacteria"/>
</dbReference>
<dbReference type="GO" id="GO:0042910">
    <property type="term" value="F:xenobiotic transmembrane transporter activity"/>
    <property type="evidence" value="ECO:0007669"/>
    <property type="project" value="TreeGrafter"/>
</dbReference>
<feature type="transmembrane region" description="Helical" evidence="1">
    <location>
        <begin position="390"/>
        <end position="414"/>
    </location>
</feature>
<dbReference type="InterPro" id="IPR001036">
    <property type="entry name" value="Acrflvin-R"/>
</dbReference>
<dbReference type="SUPFAM" id="SSF82693">
    <property type="entry name" value="Multidrug efflux transporter AcrB pore domain, PN1, PN2, PC1 and PC2 subdomains"/>
    <property type="match status" value="3"/>
</dbReference>
<feature type="transmembrane region" description="Helical" evidence="1">
    <location>
        <begin position="426"/>
        <end position="454"/>
    </location>
</feature>
<feature type="transmembrane region" description="Helical" evidence="1">
    <location>
        <begin position="532"/>
        <end position="552"/>
    </location>
</feature>
<dbReference type="SUPFAM" id="SSF82866">
    <property type="entry name" value="Multidrug efflux transporter AcrB transmembrane domain"/>
    <property type="match status" value="2"/>
</dbReference>
<feature type="transmembrane region" description="Helical" evidence="1">
    <location>
        <begin position="895"/>
        <end position="915"/>
    </location>
</feature>
<evidence type="ECO:0000313" key="3">
    <source>
        <dbReference type="Proteomes" id="UP000005380"/>
    </source>
</evidence>
<keyword evidence="1" id="KW-0812">Transmembrane</keyword>
<feature type="transmembrane region" description="Helical" evidence="1">
    <location>
        <begin position="871"/>
        <end position="888"/>
    </location>
</feature>
<dbReference type="AlphaFoldDB" id="W0DQI8"/>
<dbReference type="InParanoid" id="W0DQI8"/>
<accession>W0DQI8</accession>
<feature type="transmembrane region" description="Helical" evidence="1">
    <location>
        <begin position="466"/>
        <end position="488"/>
    </location>
</feature>
<feature type="transmembrane region" description="Helical" evidence="1">
    <location>
        <begin position="921"/>
        <end position="942"/>
    </location>
</feature>
<dbReference type="Proteomes" id="UP000005380">
    <property type="component" value="Chromosome"/>
</dbReference>
<protein>
    <submittedName>
        <fullName evidence="2">Multidrug transporter</fullName>
    </submittedName>
</protein>
<dbReference type="STRING" id="717772.THIAE_03010"/>
<keyword evidence="1" id="KW-1133">Transmembrane helix</keyword>